<evidence type="ECO:0000313" key="1">
    <source>
        <dbReference type="EMBL" id="KAI6651084.1"/>
    </source>
</evidence>
<comment type="caution">
    <text evidence="1">The sequence shown here is derived from an EMBL/GenBank/DDBJ whole genome shotgun (WGS) entry which is preliminary data.</text>
</comment>
<dbReference type="Proteomes" id="UP001165289">
    <property type="component" value="Unassembled WGS sequence"/>
</dbReference>
<dbReference type="PANTHER" id="PTHR45913:SF5">
    <property type="entry name" value="GENERAL TRANSCRIPTION FACTOR II-I REPEAT DOMAIN-CONTAINING PROTEIN 2A-LIKE PROTEIN"/>
    <property type="match status" value="1"/>
</dbReference>
<protein>
    <submittedName>
        <fullName evidence="1">Protein ZBED8-like</fullName>
    </submittedName>
</protein>
<keyword evidence="2" id="KW-1185">Reference proteome</keyword>
<sequence length="167" mass="18889">MASCAKKRKCLEDYIKYGFTVIKMNEIEMPQCVICYKTLSNDAMRPTHLERHLSTVHPDMGSQFLWDARFIANGNLEEMILCCPLETTTKADDVFLSCQNFGENNLSLDNLDGVCTDGAPAMLGSRSGFVTKIKQRVLQLLELIVLFIMKHLQHGPFQSSLCIHFLP</sequence>
<dbReference type="PANTHER" id="PTHR45913">
    <property type="entry name" value="EPM2A-INTERACTING PROTEIN 1"/>
    <property type="match status" value="1"/>
</dbReference>
<dbReference type="AlphaFoldDB" id="A0AAV7JRH8"/>
<evidence type="ECO:0000313" key="2">
    <source>
        <dbReference type="Proteomes" id="UP001165289"/>
    </source>
</evidence>
<organism evidence="1 2">
    <name type="scientific">Oopsacas minuta</name>
    <dbReference type="NCBI Taxonomy" id="111878"/>
    <lineage>
        <taxon>Eukaryota</taxon>
        <taxon>Metazoa</taxon>
        <taxon>Porifera</taxon>
        <taxon>Hexactinellida</taxon>
        <taxon>Hexasterophora</taxon>
        <taxon>Lyssacinosida</taxon>
        <taxon>Leucopsacidae</taxon>
        <taxon>Oopsacas</taxon>
    </lineage>
</organism>
<dbReference type="EMBL" id="JAKMXF010000308">
    <property type="protein sequence ID" value="KAI6651084.1"/>
    <property type="molecule type" value="Genomic_DNA"/>
</dbReference>
<proteinExistence type="predicted"/>
<name>A0AAV7JRH8_9METZ</name>
<accession>A0AAV7JRH8</accession>
<gene>
    <name evidence="1" type="ORF">LOD99_5661</name>
</gene>
<reference evidence="1 2" key="1">
    <citation type="journal article" date="2023" name="BMC Biol.">
        <title>The compact genome of the sponge Oopsacas minuta (Hexactinellida) is lacking key metazoan core genes.</title>
        <authorList>
            <person name="Santini S."/>
            <person name="Schenkelaars Q."/>
            <person name="Jourda C."/>
            <person name="Duchesne M."/>
            <person name="Belahbib H."/>
            <person name="Rocher C."/>
            <person name="Selva M."/>
            <person name="Riesgo A."/>
            <person name="Vervoort M."/>
            <person name="Leys S.P."/>
            <person name="Kodjabachian L."/>
            <person name="Le Bivic A."/>
            <person name="Borchiellini C."/>
            <person name="Claverie J.M."/>
            <person name="Renard E."/>
        </authorList>
    </citation>
    <scope>NUCLEOTIDE SEQUENCE [LARGE SCALE GENOMIC DNA]</scope>
    <source>
        <strain evidence="1">SPO-2</strain>
    </source>
</reference>